<reference evidence="2" key="2">
    <citation type="submission" date="2020-05" db="EMBL/GenBank/DDBJ databases">
        <authorList>
            <person name="Kim H.-S."/>
            <person name="Proctor R.H."/>
            <person name="Brown D.W."/>
        </authorList>
    </citation>
    <scope>NUCLEOTIDE SEQUENCE</scope>
    <source>
        <strain evidence="2">NRRL 20472</strain>
    </source>
</reference>
<gene>
    <name evidence="2" type="ORF">FSARC_14041</name>
</gene>
<comment type="caution">
    <text evidence="2">The sequence shown here is derived from an EMBL/GenBank/DDBJ whole genome shotgun (WGS) entry which is preliminary data.</text>
</comment>
<dbReference type="EMBL" id="JABEXW010001122">
    <property type="protein sequence ID" value="KAF4947136.1"/>
    <property type="molecule type" value="Genomic_DNA"/>
</dbReference>
<keyword evidence="3" id="KW-1185">Reference proteome</keyword>
<sequence>MSVPFIITSRGVAPDNPQHTATYLFLLSSHQNIHLNPFPQPTKSRPRPPLIARQMMTGTPEVETPRRDGPSPAKRRAPRILDSIDVAVPDDSMEIQGSQHDNDSGDKSKTPAKQQQRG</sequence>
<dbReference type="AlphaFoldDB" id="A0A8H4SWK7"/>
<feature type="region of interest" description="Disordered" evidence="1">
    <location>
        <begin position="36"/>
        <end position="118"/>
    </location>
</feature>
<reference evidence="2" key="1">
    <citation type="journal article" date="2020" name="BMC Genomics">
        <title>Correction to: Identification and distribution of gene clusters required for synthesis of sphingolipid metabolism inhibitors in diverse species of the filamentous fungus Fusarium.</title>
        <authorList>
            <person name="Kim H.S."/>
            <person name="Lohmar J.M."/>
            <person name="Busman M."/>
            <person name="Brown D.W."/>
            <person name="Naumann T.A."/>
            <person name="Divon H.H."/>
            <person name="Lysoe E."/>
            <person name="Uhlig S."/>
            <person name="Proctor R.H."/>
        </authorList>
    </citation>
    <scope>NUCLEOTIDE SEQUENCE</scope>
    <source>
        <strain evidence="2">NRRL 20472</strain>
    </source>
</reference>
<protein>
    <submittedName>
        <fullName evidence="2">Uncharacterized protein</fullName>
    </submittedName>
</protein>
<evidence type="ECO:0000313" key="3">
    <source>
        <dbReference type="Proteomes" id="UP000622797"/>
    </source>
</evidence>
<dbReference type="Proteomes" id="UP000622797">
    <property type="component" value="Unassembled WGS sequence"/>
</dbReference>
<evidence type="ECO:0000313" key="2">
    <source>
        <dbReference type="EMBL" id="KAF4947136.1"/>
    </source>
</evidence>
<evidence type="ECO:0000256" key="1">
    <source>
        <dbReference type="SAM" id="MobiDB-lite"/>
    </source>
</evidence>
<organism evidence="2 3">
    <name type="scientific">Fusarium sarcochroum</name>
    <dbReference type="NCBI Taxonomy" id="1208366"/>
    <lineage>
        <taxon>Eukaryota</taxon>
        <taxon>Fungi</taxon>
        <taxon>Dikarya</taxon>
        <taxon>Ascomycota</taxon>
        <taxon>Pezizomycotina</taxon>
        <taxon>Sordariomycetes</taxon>
        <taxon>Hypocreomycetidae</taxon>
        <taxon>Hypocreales</taxon>
        <taxon>Nectriaceae</taxon>
        <taxon>Fusarium</taxon>
        <taxon>Fusarium lateritium species complex</taxon>
    </lineage>
</organism>
<accession>A0A8H4SWK7</accession>
<feature type="compositionally biased region" description="Basic and acidic residues" evidence="1">
    <location>
        <begin position="100"/>
        <end position="109"/>
    </location>
</feature>
<name>A0A8H4SWK7_9HYPO</name>
<proteinExistence type="predicted"/>